<dbReference type="SUPFAM" id="SSF48695">
    <property type="entry name" value="Multiheme cytochromes"/>
    <property type="match status" value="2"/>
</dbReference>
<name>A0A953J977_9BACT</name>
<evidence type="ECO:0000259" key="2">
    <source>
        <dbReference type="Pfam" id="PF09699"/>
    </source>
</evidence>
<feature type="domain" description="Doubled CXXCH motif" evidence="2">
    <location>
        <begin position="282"/>
        <end position="316"/>
    </location>
</feature>
<dbReference type="Pfam" id="PF09699">
    <property type="entry name" value="Paired_CXXCH_1"/>
    <property type="match status" value="8"/>
</dbReference>
<sequence length="423" mass="46668">MRTRGIIALLLLVTGLFLISTRAYAEEKFRLKPGAKGKVCMNCHVTFIDKVKSPFVHTPVKTGECSGCHNPHTSSHGKLLAANAGIICSKCHPGIVPEKAKSTHKVVVEGKCIQCHDPHAAPNKNNLLKEGNALCYGCHKDMGDALTKVKFKHHPVEKGCLTCHNPHASSSSRFLLKTDVPSLCVNCHKTDKPAFSKQHMNYPVAKARCTTCHNPHGSDRGGILYATVHKPLASKMCNQCHEEPTSATPFKVKRAGFELCKACHSGMINDIFSTKRLHWPLVSKQGCLNCHTPHASAEKGLLKGPMRQVCGSCHADSIARQEISMTKHSPIRRGQCTACHAPHASENVYLMRKKTVVDLCGGCHDWQKHSTHPLGEKITDPRNKNLTVNCLSCHRSHGTENKNMLHYTPISEMCTQCHTKYKR</sequence>
<gene>
    <name evidence="3" type="ORF">K8I29_01450</name>
</gene>
<dbReference type="Gene3D" id="3.90.10.10">
    <property type="entry name" value="Cytochrome C3"/>
    <property type="match status" value="3"/>
</dbReference>
<evidence type="ECO:0000256" key="1">
    <source>
        <dbReference type="ARBA" id="ARBA00022729"/>
    </source>
</evidence>
<feature type="domain" description="Doubled CXXCH motif" evidence="2">
    <location>
        <begin position="153"/>
        <end position="192"/>
    </location>
</feature>
<reference evidence="3" key="2">
    <citation type="submission" date="2021-08" db="EMBL/GenBank/DDBJ databases">
        <authorList>
            <person name="Dalcin Martins P."/>
        </authorList>
    </citation>
    <scope>NUCLEOTIDE SEQUENCE</scope>
    <source>
        <strain evidence="3">MAG_39</strain>
    </source>
</reference>
<feature type="domain" description="Doubled CXXCH motif" evidence="2">
    <location>
        <begin position="389"/>
        <end position="422"/>
    </location>
</feature>
<dbReference type="GO" id="GO:0016491">
    <property type="term" value="F:oxidoreductase activity"/>
    <property type="evidence" value="ECO:0007669"/>
    <property type="project" value="TreeGrafter"/>
</dbReference>
<feature type="domain" description="Doubled CXXCH motif" evidence="2">
    <location>
        <begin position="328"/>
        <end position="368"/>
    </location>
</feature>
<feature type="domain" description="Doubled CXXCH motif" evidence="2">
    <location>
        <begin position="104"/>
        <end position="142"/>
    </location>
</feature>
<protein>
    <submittedName>
        <fullName evidence="3">Cytochrome C</fullName>
    </submittedName>
</protein>
<dbReference type="PANTHER" id="PTHR35038">
    <property type="entry name" value="DISSIMILATORY SULFITE REDUCTASE SIRA"/>
    <property type="match status" value="1"/>
</dbReference>
<dbReference type="InterPro" id="IPR036280">
    <property type="entry name" value="Multihaem_cyt_sf"/>
</dbReference>
<dbReference type="Proteomes" id="UP000705867">
    <property type="component" value="Unassembled WGS sequence"/>
</dbReference>
<accession>A0A953J977</accession>
<comment type="caution">
    <text evidence="3">The sequence shown here is derived from an EMBL/GenBank/DDBJ whole genome shotgun (WGS) entry which is preliminary data.</text>
</comment>
<dbReference type="PANTHER" id="PTHR35038:SF6">
    <property type="entry name" value="SURFACE LOCALIZED DECAHEME CYTOCHROME C LIPOPROTEIN"/>
    <property type="match status" value="1"/>
</dbReference>
<reference evidence="3" key="1">
    <citation type="journal article" date="2021" name="bioRxiv">
        <title>Unraveling nitrogen, sulfur and carbon metabolic pathways and microbial community transcriptional responses to substrate deprivation and toxicity stresses in a bioreactor mimicking anoxic brackish coastal sediment conditions.</title>
        <authorList>
            <person name="Martins P.D."/>
            <person name="Echeveste M.J."/>
            <person name="Arshad A."/>
            <person name="Kurth J."/>
            <person name="Ouboter H."/>
            <person name="Jetten M.S.M."/>
            <person name="Welte C.U."/>
        </authorList>
    </citation>
    <scope>NUCLEOTIDE SEQUENCE</scope>
    <source>
        <strain evidence="3">MAG_39</strain>
    </source>
</reference>
<dbReference type="Gene3D" id="1.10.1130.10">
    <property type="entry name" value="Flavocytochrome C3, Chain A"/>
    <property type="match status" value="1"/>
</dbReference>
<dbReference type="AlphaFoldDB" id="A0A953J977"/>
<dbReference type="NCBIfam" id="TIGR01905">
    <property type="entry name" value="paired_CXXCH_1"/>
    <property type="match status" value="7"/>
</dbReference>
<keyword evidence="1" id="KW-0732">Signal</keyword>
<dbReference type="EMBL" id="JAIOIV010000015">
    <property type="protein sequence ID" value="MBZ0154865.1"/>
    <property type="molecule type" value="Genomic_DNA"/>
</dbReference>
<organism evidence="3 4">
    <name type="scientific">Candidatus Nitrobium versatile</name>
    <dbReference type="NCBI Taxonomy" id="2884831"/>
    <lineage>
        <taxon>Bacteria</taxon>
        <taxon>Pseudomonadati</taxon>
        <taxon>Nitrospirota</taxon>
        <taxon>Nitrospiria</taxon>
        <taxon>Nitrospirales</taxon>
        <taxon>Nitrospiraceae</taxon>
        <taxon>Candidatus Nitrobium</taxon>
    </lineage>
</organism>
<dbReference type="InterPro" id="IPR051829">
    <property type="entry name" value="Multiheme_Cytochr_ET"/>
</dbReference>
<evidence type="ECO:0000313" key="4">
    <source>
        <dbReference type="Proteomes" id="UP000705867"/>
    </source>
</evidence>
<dbReference type="InterPro" id="IPR010177">
    <property type="entry name" value="Paired_CXXCH_1"/>
</dbReference>
<feature type="domain" description="Doubled CXXCH motif" evidence="2">
    <location>
        <begin position="57"/>
        <end position="93"/>
    </location>
</feature>
<feature type="domain" description="Doubled CXXCH motif" evidence="2">
    <location>
        <begin position="229"/>
        <end position="266"/>
    </location>
</feature>
<evidence type="ECO:0000313" key="3">
    <source>
        <dbReference type="EMBL" id="MBZ0154865.1"/>
    </source>
</evidence>
<feature type="domain" description="Doubled CXXCH motif" evidence="2">
    <location>
        <begin position="203"/>
        <end position="225"/>
    </location>
</feature>
<proteinExistence type="predicted"/>